<dbReference type="InterPro" id="IPR004632">
    <property type="entry name" value="4NH2But_aminotransferase_bac"/>
</dbReference>
<dbReference type="PROSITE" id="PS00600">
    <property type="entry name" value="AA_TRANSFER_CLASS_3"/>
    <property type="match status" value="1"/>
</dbReference>
<dbReference type="PANTHER" id="PTHR11986">
    <property type="entry name" value="AMINOTRANSFERASE CLASS III"/>
    <property type="match status" value="1"/>
</dbReference>
<dbReference type="Gene3D" id="3.90.1150.10">
    <property type="entry name" value="Aspartate Aminotransferase, domain 1"/>
    <property type="match status" value="1"/>
</dbReference>
<proteinExistence type="inferred from homology"/>
<dbReference type="FunFam" id="3.40.640.10:FF:000013">
    <property type="entry name" value="4-aminobutyrate aminotransferase"/>
    <property type="match status" value="1"/>
</dbReference>
<name>A0A212K335_9DELT</name>
<dbReference type="SUPFAM" id="SSF53383">
    <property type="entry name" value="PLP-dependent transferases"/>
    <property type="match status" value="1"/>
</dbReference>
<dbReference type="InterPro" id="IPR049704">
    <property type="entry name" value="Aminotrans_3_PPA_site"/>
</dbReference>
<dbReference type="InterPro" id="IPR015421">
    <property type="entry name" value="PyrdxlP-dep_Trfase_major"/>
</dbReference>
<dbReference type="PANTHER" id="PTHR11986:SF58">
    <property type="entry name" value="LEUCINE_METHIONINE RACEMASE"/>
    <property type="match status" value="1"/>
</dbReference>
<dbReference type="NCBIfam" id="TIGR00700">
    <property type="entry name" value="GABAtrnsam"/>
    <property type="match status" value="1"/>
</dbReference>
<evidence type="ECO:0000256" key="2">
    <source>
        <dbReference type="ARBA" id="ARBA00008954"/>
    </source>
</evidence>
<dbReference type="CDD" id="cd00610">
    <property type="entry name" value="OAT_like"/>
    <property type="match status" value="1"/>
</dbReference>
<keyword evidence="5 6" id="KW-0663">Pyridoxal phosphate</keyword>
<evidence type="ECO:0000256" key="1">
    <source>
        <dbReference type="ARBA" id="ARBA00001933"/>
    </source>
</evidence>
<dbReference type="Pfam" id="PF00202">
    <property type="entry name" value="Aminotran_3"/>
    <property type="match status" value="1"/>
</dbReference>
<comment type="similarity">
    <text evidence="2 6">Belongs to the class-III pyridoxal-phosphate-dependent aminotransferase family.</text>
</comment>
<dbReference type="GO" id="GO:0034386">
    <property type="term" value="F:4-aminobutyrate:2-oxoglutarate transaminase activity"/>
    <property type="evidence" value="ECO:0007669"/>
    <property type="project" value="UniProtKB-EC"/>
</dbReference>
<evidence type="ECO:0000256" key="4">
    <source>
        <dbReference type="ARBA" id="ARBA00022679"/>
    </source>
</evidence>
<dbReference type="InterPro" id="IPR015422">
    <property type="entry name" value="PyrdxlP-dep_Trfase_small"/>
</dbReference>
<dbReference type="GO" id="GO:0042802">
    <property type="term" value="F:identical protein binding"/>
    <property type="evidence" value="ECO:0007669"/>
    <property type="project" value="TreeGrafter"/>
</dbReference>
<evidence type="ECO:0000256" key="5">
    <source>
        <dbReference type="ARBA" id="ARBA00022898"/>
    </source>
</evidence>
<dbReference type="EMBL" id="FLUQ01000002">
    <property type="protein sequence ID" value="SBW06076.1"/>
    <property type="molecule type" value="Genomic_DNA"/>
</dbReference>
<evidence type="ECO:0000256" key="6">
    <source>
        <dbReference type="RuleBase" id="RU003560"/>
    </source>
</evidence>
<protein>
    <submittedName>
        <fullName evidence="7">GABA aminotransferase, PLP-dependent</fullName>
        <ecNumber evidence="7">2.6.1.19</ecNumber>
    </submittedName>
</protein>
<evidence type="ECO:0000313" key="7">
    <source>
        <dbReference type="EMBL" id="SBW06076.1"/>
    </source>
</evidence>
<organism evidence="7">
    <name type="scientific">uncultured delta proteobacterium</name>
    <dbReference type="NCBI Taxonomy" id="34034"/>
    <lineage>
        <taxon>Bacteria</taxon>
        <taxon>Deltaproteobacteria</taxon>
        <taxon>environmental samples</taxon>
    </lineage>
</organism>
<dbReference type="AlphaFoldDB" id="A0A212K335"/>
<dbReference type="PIRSF" id="PIRSF000521">
    <property type="entry name" value="Transaminase_4ab_Lys_Orn"/>
    <property type="match status" value="1"/>
</dbReference>
<sequence length="425" mass="45854">MATNSDLQKRKDAAVPKGVGVLCKFFADKAKNAEVWDVEGNRYIDFAGGIGVLNNGHLNPTVQAAVEAQLQRFTHTCFSIIPYEHYVRAAERINKLAPGPSPKKTAFFSTGAEAVENAIKIARFHTGGRPGIVAFAASFHGRTNMTMALTGKVAPYKLGFGPFPSDVYHVPYPNELHGVSVQDSLDALNTLFKTAIEPTRVGVLILEIVQGEGGFNVAPKEFVQALRKICDQHGIVYVHDEVQSGFGRTGKLFATEYYDVEPDIIAMAKSMGNGYPISGIVGKASIMDSPNAGGLGGTYAGSPVGLAAVNAVLDIMEEGGILKRSCMLGDKFKARMEALKKDVPYIAQVRGLGSMVAVELMKPGTKEAAPEYTKKVQEIAMSKGLLILTCGTYYNVIRNLYPITIEDKTFEEAMSILESAMKEAM</sequence>
<evidence type="ECO:0000256" key="3">
    <source>
        <dbReference type="ARBA" id="ARBA00022576"/>
    </source>
</evidence>
<dbReference type="InterPro" id="IPR005814">
    <property type="entry name" value="Aminotrans_3"/>
</dbReference>
<dbReference type="InterPro" id="IPR015424">
    <property type="entry name" value="PyrdxlP-dep_Trfase"/>
</dbReference>
<dbReference type="EC" id="2.6.1.19" evidence="7"/>
<gene>
    <name evidence="7" type="primary">puuE</name>
    <name evidence="7" type="ORF">KL86DPRO_20599</name>
</gene>
<dbReference type="Gene3D" id="3.40.640.10">
    <property type="entry name" value="Type I PLP-dependent aspartate aminotransferase-like (Major domain)"/>
    <property type="match status" value="1"/>
</dbReference>
<dbReference type="InterPro" id="IPR050103">
    <property type="entry name" value="Class-III_PLP-dep_AT"/>
</dbReference>
<dbReference type="GO" id="GO:0030170">
    <property type="term" value="F:pyridoxal phosphate binding"/>
    <property type="evidence" value="ECO:0007669"/>
    <property type="project" value="InterPro"/>
</dbReference>
<comment type="cofactor">
    <cofactor evidence="1">
        <name>pyridoxal 5'-phosphate</name>
        <dbReference type="ChEBI" id="CHEBI:597326"/>
    </cofactor>
</comment>
<accession>A0A212K335</accession>
<keyword evidence="4 7" id="KW-0808">Transferase</keyword>
<reference evidence="7" key="1">
    <citation type="submission" date="2016-04" db="EMBL/GenBank/DDBJ databases">
        <authorList>
            <person name="Evans L.H."/>
            <person name="Alamgir A."/>
            <person name="Owens N."/>
            <person name="Weber N.D."/>
            <person name="Virtaneva K."/>
            <person name="Barbian K."/>
            <person name="Babar A."/>
            <person name="Rosenke K."/>
        </authorList>
    </citation>
    <scope>NUCLEOTIDE SEQUENCE</scope>
    <source>
        <strain evidence="7">86</strain>
    </source>
</reference>
<keyword evidence="3 7" id="KW-0032">Aminotransferase</keyword>
<dbReference type="GO" id="GO:0009448">
    <property type="term" value="P:gamma-aminobutyric acid metabolic process"/>
    <property type="evidence" value="ECO:0007669"/>
    <property type="project" value="InterPro"/>
</dbReference>